<comment type="caution">
    <text evidence="8">The sequence shown here is derived from an EMBL/GenBank/DDBJ whole genome shotgun (WGS) entry which is preliminary data.</text>
</comment>
<dbReference type="PANTHER" id="PTHR33280:SF1">
    <property type="entry name" value="LARGE RIBOSOMAL SUBUNIT PROTEIN BL31C"/>
    <property type="match status" value="1"/>
</dbReference>
<proteinExistence type="inferred from homology"/>
<keyword evidence="7" id="KW-0862">Zinc</keyword>
<dbReference type="GO" id="GO:0003735">
    <property type="term" value="F:structural constituent of ribosome"/>
    <property type="evidence" value="ECO:0007669"/>
    <property type="project" value="InterPro"/>
</dbReference>
<evidence type="ECO:0000256" key="2">
    <source>
        <dbReference type="ARBA" id="ARBA00022730"/>
    </source>
</evidence>
<evidence type="ECO:0000256" key="3">
    <source>
        <dbReference type="ARBA" id="ARBA00022884"/>
    </source>
</evidence>
<dbReference type="SUPFAM" id="SSF143800">
    <property type="entry name" value="L28p-like"/>
    <property type="match status" value="1"/>
</dbReference>
<feature type="binding site" evidence="7">
    <location>
        <position position="40"/>
    </location>
    <ligand>
        <name>Zn(2+)</name>
        <dbReference type="ChEBI" id="CHEBI:29105"/>
    </ligand>
</feature>
<dbReference type="PANTHER" id="PTHR33280">
    <property type="entry name" value="50S RIBOSOMAL PROTEIN L31, CHLOROPLASTIC"/>
    <property type="match status" value="1"/>
</dbReference>
<evidence type="ECO:0000313" key="9">
    <source>
        <dbReference type="Proteomes" id="UP000177383"/>
    </source>
</evidence>
<dbReference type="InterPro" id="IPR002150">
    <property type="entry name" value="Ribosomal_bL31"/>
</dbReference>
<evidence type="ECO:0000256" key="7">
    <source>
        <dbReference type="HAMAP-Rule" id="MF_00501"/>
    </source>
</evidence>
<evidence type="ECO:0000256" key="6">
    <source>
        <dbReference type="ARBA" id="ARBA00035687"/>
    </source>
</evidence>
<name>A0A1F5ZQ67_9BACT</name>
<comment type="subunit">
    <text evidence="7">Part of the 50S ribosomal subunit.</text>
</comment>
<feature type="binding site" evidence="7">
    <location>
        <position position="37"/>
    </location>
    <ligand>
        <name>Zn(2+)</name>
        <dbReference type="ChEBI" id="CHEBI:29105"/>
    </ligand>
</feature>
<dbReference type="Proteomes" id="UP000177383">
    <property type="component" value="Unassembled WGS sequence"/>
</dbReference>
<dbReference type="NCBIfam" id="TIGR00105">
    <property type="entry name" value="L31"/>
    <property type="match status" value="1"/>
</dbReference>
<keyword evidence="2 7" id="KW-0699">rRNA-binding</keyword>
<evidence type="ECO:0000313" key="8">
    <source>
        <dbReference type="EMBL" id="OGG14640.1"/>
    </source>
</evidence>
<dbReference type="STRING" id="1798375.A2773_02535"/>
<dbReference type="NCBIfam" id="NF000612">
    <property type="entry name" value="PRK00019.1"/>
    <property type="match status" value="1"/>
</dbReference>
<evidence type="ECO:0000256" key="5">
    <source>
        <dbReference type="ARBA" id="ARBA00023274"/>
    </source>
</evidence>
<evidence type="ECO:0000256" key="1">
    <source>
        <dbReference type="ARBA" id="ARBA00009296"/>
    </source>
</evidence>
<reference evidence="8 9" key="1">
    <citation type="journal article" date="2016" name="Nat. Commun.">
        <title>Thousands of microbial genomes shed light on interconnected biogeochemical processes in an aquifer system.</title>
        <authorList>
            <person name="Anantharaman K."/>
            <person name="Brown C.T."/>
            <person name="Hug L.A."/>
            <person name="Sharon I."/>
            <person name="Castelle C.J."/>
            <person name="Probst A.J."/>
            <person name="Thomas B.C."/>
            <person name="Singh A."/>
            <person name="Wilkins M.J."/>
            <person name="Karaoz U."/>
            <person name="Brodie E.L."/>
            <person name="Williams K.H."/>
            <person name="Hubbard S.S."/>
            <person name="Banfield J.F."/>
        </authorList>
    </citation>
    <scope>NUCLEOTIDE SEQUENCE [LARGE SCALE GENOMIC DNA]</scope>
</reference>
<dbReference type="Pfam" id="PF01197">
    <property type="entry name" value="Ribosomal_L31"/>
    <property type="match status" value="1"/>
</dbReference>
<dbReference type="HAMAP" id="MF_00501">
    <property type="entry name" value="Ribosomal_bL31_1"/>
    <property type="match status" value="1"/>
</dbReference>
<evidence type="ECO:0000256" key="4">
    <source>
        <dbReference type="ARBA" id="ARBA00022980"/>
    </source>
</evidence>
<dbReference type="GO" id="GO:0019843">
    <property type="term" value="F:rRNA binding"/>
    <property type="evidence" value="ECO:0007669"/>
    <property type="project" value="UniProtKB-KW"/>
</dbReference>
<dbReference type="InterPro" id="IPR027491">
    <property type="entry name" value="Ribosomal_bL31_A"/>
</dbReference>
<dbReference type="GO" id="GO:0006412">
    <property type="term" value="P:translation"/>
    <property type="evidence" value="ECO:0007669"/>
    <property type="project" value="UniProtKB-UniRule"/>
</dbReference>
<dbReference type="AlphaFoldDB" id="A0A1F5ZQ67"/>
<protein>
    <recommendedName>
        <fullName evidence="6 7">Large ribosomal subunit protein bL31</fullName>
    </recommendedName>
</protein>
<keyword evidence="3 7" id="KW-0694">RNA-binding</keyword>
<feature type="binding site" evidence="7">
    <location>
        <position position="17"/>
    </location>
    <ligand>
        <name>Zn(2+)</name>
        <dbReference type="ChEBI" id="CHEBI:29105"/>
    </ligand>
</feature>
<accession>A0A1F5ZQ67</accession>
<dbReference type="GO" id="GO:0046872">
    <property type="term" value="F:metal ion binding"/>
    <property type="evidence" value="ECO:0007669"/>
    <property type="project" value="UniProtKB-KW"/>
</dbReference>
<organism evidence="8 9">
    <name type="scientific">Candidatus Gottesmanbacteria bacterium RIFCSPHIGHO2_01_FULL_39_10</name>
    <dbReference type="NCBI Taxonomy" id="1798375"/>
    <lineage>
        <taxon>Bacteria</taxon>
        <taxon>Candidatus Gottesmaniibacteriota</taxon>
    </lineage>
</organism>
<dbReference type="InterPro" id="IPR034704">
    <property type="entry name" value="Ribosomal_bL28/bL31-like_sf"/>
</dbReference>
<dbReference type="EMBL" id="MFJE01000013">
    <property type="protein sequence ID" value="OGG14640.1"/>
    <property type="molecule type" value="Genomic_DNA"/>
</dbReference>
<comment type="cofactor">
    <cofactor evidence="7">
        <name>Zn(2+)</name>
        <dbReference type="ChEBI" id="CHEBI:29105"/>
    </cofactor>
    <text evidence="7">Binds 1 zinc ion per subunit.</text>
</comment>
<dbReference type="Gene3D" id="4.10.830.30">
    <property type="entry name" value="Ribosomal protein L31"/>
    <property type="match status" value="1"/>
</dbReference>
<comment type="function">
    <text evidence="7">Binds the 23S rRNA.</text>
</comment>
<feature type="binding site" evidence="7">
    <location>
        <position position="19"/>
    </location>
    <ligand>
        <name>Zn(2+)</name>
        <dbReference type="ChEBI" id="CHEBI:29105"/>
    </ligand>
</feature>
<dbReference type="InterPro" id="IPR042105">
    <property type="entry name" value="Ribosomal_bL31_sf"/>
</dbReference>
<keyword evidence="5 7" id="KW-0687">Ribonucleoprotein</keyword>
<keyword evidence="7" id="KW-0479">Metal-binding</keyword>
<dbReference type="GO" id="GO:1990904">
    <property type="term" value="C:ribonucleoprotein complex"/>
    <property type="evidence" value="ECO:0007669"/>
    <property type="project" value="UniProtKB-KW"/>
</dbReference>
<sequence length="102" mass="11660">MKASIHPKWYPEAQVVCGCGNMFTVGSTKPSIHTEVCFKCHPFYTGQMKFVDTLGRVEKYQQKQKSAQAKSAVLAERKKKKEQKIIEERHPKTLREMLMGAS</sequence>
<dbReference type="PRINTS" id="PR01249">
    <property type="entry name" value="RIBOSOMALL31"/>
</dbReference>
<dbReference type="PROSITE" id="PS01143">
    <property type="entry name" value="RIBOSOMAL_L31"/>
    <property type="match status" value="1"/>
</dbReference>
<gene>
    <name evidence="7" type="primary">rpmE</name>
    <name evidence="8" type="ORF">A2773_02535</name>
</gene>
<comment type="similarity">
    <text evidence="1 7">Belongs to the bacterial ribosomal protein bL31 family. Type A subfamily.</text>
</comment>
<dbReference type="GO" id="GO:0005840">
    <property type="term" value="C:ribosome"/>
    <property type="evidence" value="ECO:0007669"/>
    <property type="project" value="UniProtKB-KW"/>
</dbReference>
<keyword evidence="4 7" id="KW-0689">Ribosomal protein</keyword>